<keyword evidence="1" id="KW-0378">Hydrolase</keyword>
<gene>
    <name evidence="1" type="primary">xynZ</name>
    <name evidence="1" type="ORF">FVB9532_02323</name>
</gene>
<dbReference type="EC" id="3.2.1.8" evidence="1"/>
<dbReference type="EMBL" id="CABVMM010000008">
    <property type="protein sequence ID" value="VVV01045.1"/>
    <property type="molecule type" value="Genomic_DNA"/>
</dbReference>
<keyword evidence="2" id="KW-1185">Reference proteome</keyword>
<protein>
    <submittedName>
        <fullName evidence="1">Endo-1,4-beta-xylanase Z</fullName>
        <ecNumber evidence="1">3.2.1.8</ecNumber>
    </submittedName>
</protein>
<sequence length="371" mass="43182">MKNFNKQSLQMHFATIIITISLAFMGSCTNDDGGKTTPPDSTPDNTPTEELTLKEKAKFNIGAAIRTAYLQEEDYKNTLLENFSQITAEYEMKMEVIWESPTSFNWEKSDELVNFAQENNLDVHGHTLIWYRSFPEWFKQANYDSTAFENHIKNYITTVVTRYKDKVKSWDVVNEVFADQGGYREEEIILPVFNDPIAFYGRCFQYAKEADPDALLFYNDYSVVLDGGKRNAIKDMVNRFQAENYPIDGLGDQFHYRENTPKPTMKEGFEDMASTGLLVHISEMDIIMNLDKSPNYDFNEVEAEKQKQTYKYIVEMYEDLPANQKFAISLWGITDKYTWLSDYWSENIHPLLFDANYKKKPAYEGFLEGLN</sequence>
<accession>A0AC61YA25</accession>
<comment type="caution">
    <text evidence="1">The sequence shown here is derived from an EMBL/GenBank/DDBJ whole genome shotgun (WGS) entry which is preliminary data.</text>
</comment>
<proteinExistence type="predicted"/>
<dbReference type="Proteomes" id="UP000356253">
    <property type="component" value="Unassembled WGS sequence"/>
</dbReference>
<evidence type="ECO:0000313" key="2">
    <source>
        <dbReference type="Proteomes" id="UP000356253"/>
    </source>
</evidence>
<reference evidence="1" key="1">
    <citation type="submission" date="2019-09" db="EMBL/GenBank/DDBJ databases">
        <authorList>
            <person name="Rodrigo-Torres L."/>
            <person name="Arahal R. D."/>
            <person name="Lucena T."/>
        </authorList>
    </citation>
    <scope>NUCLEOTIDE SEQUENCE</scope>
    <source>
        <strain evidence="1">ISS653</strain>
    </source>
</reference>
<name>A0AC61YA25_9FLAO</name>
<keyword evidence="1" id="KW-0326">Glycosidase</keyword>
<organism evidence="1 2">
    <name type="scientific">Mesonia oceanica</name>
    <dbReference type="NCBI Taxonomy" id="2687242"/>
    <lineage>
        <taxon>Bacteria</taxon>
        <taxon>Pseudomonadati</taxon>
        <taxon>Bacteroidota</taxon>
        <taxon>Flavobacteriia</taxon>
        <taxon>Flavobacteriales</taxon>
        <taxon>Flavobacteriaceae</taxon>
        <taxon>Mesonia</taxon>
    </lineage>
</organism>
<evidence type="ECO:0000313" key="1">
    <source>
        <dbReference type="EMBL" id="VVV01045.1"/>
    </source>
</evidence>